<proteinExistence type="predicted"/>
<gene>
    <name evidence="1" type="ORF">UFOVP1169_1</name>
</gene>
<sequence length="197" mass="20177">MSRNGLGTYTLPLDWVTDRNNNIKILASRMMTQEQDIADALTYSIAVDGQSTITATIPFSNQKITLLASATTRDGAVNYGQIQNGSGTYSSASGINAYVGVLDPAVTSYPDGMTARVFFPNANTNAATATLNLGGGAQNLVIGAGTLLPPNTVKVGVGIVVSCAGTWQYFPSSQSAVFGLVDGGNLATGASADANTA</sequence>
<evidence type="ECO:0000313" key="1">
    <source>
        <dbReference type="EMBL" id="CAB4187776.1"/>
    </source>
</evidence>
<protein>
    <submittedName>
        <fullName evidence="1">Uncharacterized protein</fullName>
    </submittedName>
</protein>
<reference evidence="1" key="1">
    <citation type="submission" date="2020-05" db="EMBL/GenBank/DDBJ databases">
        <authorList>
            <person name="Chiriac C."/>
            <person name="Salcher M."/>
            <person name="Ghai R."/>
            <person name="Kavagutti S V."/>
        </authorList>
    </citation>
    <scope>NUCLEOTIDE SEQUENCE</scope>
</reference>
<dbReference type="EMBL" id="LR797114">
    <property type="protein sequence ID" value="CAB4187776.1"/>
    <property type="molecule type" value="Genomic_DNA"/>
</dbReference>
<feature type="non-terminal residue" evidence="1">
    <location>
        <position position="197"/>
    </location>
</feature>
<accession>A0A6J5QZ57</accession>
<name>A0A6J5QZ57_9CAUD</name>
<organism evidence="1">
    <name type="scientific">uncultured Caudovirales phage</name>
    <dbReference type="NCBI Taxonomy" id="2100421"/>
    <lineage>
        <taxon>Viruses</taxon>
        <taxon>Duplodnaviria</taxon>
        <taxon>Heunggongvirae</taxon>
        <taxon>Uroviricota</taxon>
        <taxon>Caudoviricetes</taxon>
        <taxon>Peduoviridae</taxon>
        <taxon>Maltschvirus</taxon>
        <taxon>Maltschvirus maltsch</taxon>
    </lineage>
</organism>